<reference evidence="6 7" key="1">
    <citation type="submission" date="2017-05" db="EMBL/GenBank/DDBJ databases">
        <authorList>
            <person name="Song R."/>
            <person name="Chenine A.L."/>
            <person name="Ruprecht R.M."/>
        </authorList>
    </citation>
    <scope>NUCLEOTIDE SEQUENCE [LARGE SCALE GENOMIC DNA]</scope>
    <source>
        <strain evidence="6 7">CECT 8898</strain>
    </source>
</reference>
<name>A0A238JR23_9RHOB</name>
<dbReference type="Gene3D" id="3.40.190.290">
    <property type="match status" value="1"/>
</dbReference>
<evidence type="ECO:0000313" key="7">
    <source>
        <dbReference type="Proteomes" id="UP000207598"/>
    </source>
</evidence>
<dbReference type="RefSeq" id="WP_176445034.1">
    <property type="nucleotide sequence ID" value="NZ_FXYF01000001.1"/>
</dbReference>
<sequence>MMDIKQMEVFEAIMRSGTVSAAARELGMTQSAVSRILARFETEIGYELFQRTNGRLASTSRAEAVLVHVREVLASVAGLRDMRADAVTRREDLLRFVTVPSLAHALLPSVLSAYLERRPGTRYAFDVRTTENAVEATVRRQADFAIVALPVSHPTLTVTPLYRSTSCCILRRDHPLATRDRITARDLRDERLIFLHRRQPTRKLIEEAFARAGVLPNIAIETANVITACRCTARGLGISVVNGLMASYASDEDLVILPFEPRIHHTLAFVEPTGRDRPDHIWEFLDCLAEDIRDTAARRGVVAVDLRQGHSDPE</sequence>
<gene>
    <name evidence="6" type="primary">gltC_1</name>
    <name evidence="6" type="ORF">MAA8898_00303</name>
</gene>
<feature type="domain" description="HTH lysR-type" evidence="5">
    <location>
        <begin position="2"/>
        <end position="59"/>
    </location>
</feature>
<dbReference type="PANTHER" id="PTHR30427">
    <property type="entry name" value="TRANSCRIPTIONAL ACTIVATOR PROTEIN LYSR"/>
    <property type="match status" value="1"/>
</dbReference>
<dbReference type="InterPro" id="IPR005119">
    <property type="entry name" value="LysR_subst-bd"/>
</dbReference>
<dbReference type="Gene3D" id="1.10.10.10">
    <property type="entry name" value="Winged helix-like DNA-binding domain superfamily/Winged helix DNA-binding domain"/>
    <property type="match status" value="1"/>
</dbReference>
<dbReference type="GO" id="GO:0010628">
    <property type="term" value="P:positive regulation of gene expression"/>
    <property type="evidence" value="ECO:0007669"/>
    <property type="project" value="TreeGrafter"/>
</dbReference>
<dbReference type="GO" id="GO:0003700">
    <property type="term" value="F:DNA-binding transcription factor activity"/>
    <property type="evidence" value="ECO:0007669"/>
    <property type="project" value="InterPro"/>
</dbReference>
<proteinExistence type="inferred from homology"/>
<dbReference type="InterPro" id="IPR036388">
    <property type="entry name" value="WH-like_DNA-bd_sf"/>
</dbReference>
<keyword evidence="3" id="KW-0238">DNA-binding</keyword>
<accession>A0A238JR23</accession>
<dbReference type="Proteomes" id="UP000207598">
    <property type="component" value="Unassembled WGS sequence"/>
</dbReference>
<dbReference type="EMBL" id="FXYF01000001">
    <property type="protein sequence ID" value="SMX32654.1"/>
    <property type="molecule type" value="Genomic_DNA"/>
</dbReference>
<evidence type="ECO:0000256" key="1">
    <source>
        <dbReference type="ARBA" id="ARBA00009437"/>
    </source>
</evidence>
<dbReference type="AlphaFoldDB" id="A0A238JR23"/>
<keyword evidence="7" id="KW-1185">Reference proteome</keyword>
<dbReference type="GO" id="GO:0043565">
    <property type="term" value="F:sequence-specific DNA binding"/>
    <property type="evidence" value="ECO:0007669"/>
    <property type="project" value="TreeGrafter"/>
</dbReference>
<dbReference type="PRINTS" id="PR00039">
    <property type="entry name" value="HTHLYSR"/>
</dbReference>
<dbReference type="SUPFAM" id="SSF53850">
    <property type="entry name" value="Periplasmic binding protein-like II"/>
    <property type="match status" value="1"/>
</dbReference>
<dbReference type="PANTHER" id="PTHR30427:SF1">
    <property type="entry name" value="TRANSCRIPTIONAL ACTIVATOR PROTEIN LYSR"/>
    <property type="match status" value="1"/>
</dbReference>
<evidence type="ECO:0000256" key="3">
    <source>
        <dbReference type="ARBA" id="ARBA00023125"/>
    </source>
</evidence>
<dbReference type="Pfam" id="PF03466">
    <property type="entry name" value="LysR_substrate"/>
    <property type="match status" value="1"/>
</dbReference>
<evidence type="ECO:0000256" key="2">
    <source>
        <dbReference type="ARBA" id="ARBA00023015"/>
    </source>
</evidence>
<comment type="similarity">
    <text evidence="1">Belongs to the LysR transcriptional regulatory family.</text>
</comment>
<keyword evidence="4" id="KW-0804">Transcription</keyword>
<keyword evidence="2" id="KW-0805">Transcription regulation</keyword>
<dbReference type="SUPFAM" id="SSF46785">
    <property type="entry name" value="Winged helix' DNA-binding domain"/>
    <property type="match status" value="1"/>
</dbReference>
<protein>
    <submittedName>
        <fullName evidence="6">HTH-type transcriptional regulator GltC</fullName>
    </submittedName>
</protein>
<organism evidence="6 7">
    <name type="scientific">Maliponia aquimaris</name>
    <dbReference type="NCBI Taxonomy" id="1673631"/>
    <lineage>
        <taxon>Bacteria</taxon>
        <taxon>Pseudomonadati</taxon>
        <taxon>Pseudomonadota</taxon>
        <taxon>Alphaproteobacteria</taxon>
        <taxon>Rhodobacterales</taxon>
        <taxon>Paracoccaceae</taxon>
        <taxon>Maliponia</taxon>
    </lineage>
</organism>
<evidence type="ECO:0000313" key="6">
    <source>
        <dbReference type="EMBL" id="SMX32654.1"/>
    </source>
</evidence>
<evidence type="ECO:0000256" key="4">
    <source>
        <dbReference type="ARBA" id="ARBA00023163"/>
    </source>
</evidence>
<dbReference type="Pfam" id="PF00126">
    <property type="entry name" value="HTH_1"/>
    <property type="match status" value="1"/>
</dbReference>
<dbReference type="InterPro" id="IPR036390">
    <property type="entry name" value="WH_DNA-bd_sf"/>
</dbReference>
<evidence type="ECO:0000259" key="5">
    <source>
        <dbReference type="PROSITE" id="PS50931"/>
    </source>
</evidence>
<dbReference type="InterPro" id="IPR000847">
    <property type="entry name" value="LysR_HTH_N"/>
</dbReference>
<dbReference type="PROSITE" id="PS50931">
    <property type="entry name" value="HTH_LYSR"/>
    <property type="match status" value="1"/>
</dbReference>